<dbReference type="AlphaFoldDB" id="A0A0E0CEU8"/>
<accession>A0A0E0CEU8</accession>
<feature type="region of interest" description="Disordered" evidence="1">
    <location>
        <begin position="35"/>
        <end position="151"/>
    </location>
</feature>
<name>A0A0E0CEU8_9ORYZ</name>
<feature type="compositionally biased region" description="Basic and acidic residues" evidence="1">
    <location>
        <begin position="122"/>
        <end position="151"/>
    </location>
</feature>
<dbReference type="HOGENOM" id="CLU_981340_0_0_1"/>
<evidence type="ECO:0000256" key="1">
    <source>
        <dbReference type="SAM" id="MobiDB-lite"/>
    </source>
</evidence>
<evidence type="ECO:0000313" key="3">
    <source>
        <dbReference type="Proteomes" id="UP000008021"/>
    </source>
</evidence>
<sequence>MKTGIQHLSRTCRLGSIIHLASILLKAEVHEQGTPKLHQTPKRGMSDPESFTPASRLIRDSTRSPNNEPRKIKIPCNREACLQGKDRHESADGRADAGHVARRRRASPAGGPADEPEVLTSSREDSRGHGGREHPPAGHHDAARAHPDGDAHEHTLLKLPRLLPLPLRLLPAPAAAAAAVGGDRGGREERGAAEEALERGWCRDEEAEAEGEAGTWLGGEEREAVAVVAVVVVEVGGGRRRRRGHRGGHGRLGLQCWCCVVEGGGEFDVNRGFCWTCLLGTKKK</sequence>
<dbReference type="EnsemblPlants" id="OMERI02G02760.3">
    <property type="protein sequence ID" value="OMERI02G02760.3"/>
    <property type="gene ID" value="OMERI02G02760"/>
</dbReference>
<organism evidence="2">
    <name type="scientific">Oryza meridionalis</name>
    <dbReference type="NCBI Taxonomy" id="40149"/>
    <lineage>
        <taxon>Eukaryota</taxon>
        <taxon>Viridiplantae</taxon>
        <taxon>Streptophyta</taxon>
        <taxon>Embryophyta</taxon>
        <taxon>Tracheophyta</taxon>
        <taxon>Spermatophyta</taxon>
        <taxon>Magnoliopsida</taxon>
        <taxon>Liliopsida</taxon>
        <taxon>Poales</taxon>
        <taxon>Poaceae</taxon>
        <taxon>BOP clade</taxon>
        <taxon>Oryzoideae</taxon>
        <taxon>Oryzeae</taxon>
        <taxon>Oryzinae</taxon>
        <taxon>Oryza</taxon>
    </lineage>
</organism>
<reference evidence="2" key="1">
    <citation type="submission" date="2015-04" db="UniProtKB">
        <authorList>
            <consortium name="EnsemblPlants"/>
        </authorList>
    </citation>
    <scope>IDENTIFICATION</scope>
</reference>
<evidence type="ECO:0000313" key="2">
    <source>
        <dbReference type="EnsemblPlants" id="OMERI02G02760.3"/>
    </source>
</evidence>
<reference evidence="2" key="2">
    <citation type="submission" date="2018-05" db="EMBL/GenBank/DDBJ databases">
        <title>OmerRS3 (Oryza meridionalis Reference Sequence Version 3).</title>
        <authorList>
            <person name="Zhang J."/>
            <person name="Kudrna D."/>
            <person name="Lee S."/>
            <person name="Talag J."/>
            <person name="Welchert J."/>
            <person name="Wing R.A."/>
        </authorList>
    </citation>
    <scope>NUCLEOTIDE SEQUENCE [LARGE SCALE GENOMIC DNA]</scope>
    <source>
        <strain evidence="2">cv. OR44</strain>
    </source>
</reference>
<proteinExistence type="predicted"/>
<feature type="compositionally biased region" description="Basic and acidic residues" evidence="1">
    <location>
        <begin position="84"/>
        <end position="99"/>
    </location>
</feature>
<protein>
    <submittedName>
        <fullName evidence="2">Uncharacterized protein</fullName>
    </submittedName>
</protein>
<dbReference type="Gramene" id="OMERI02G02760.3">
    <property type="protein sequence ID" value="OMERI02G02760.3"/>
    <property type="gene ID" value="OMERI02G02760"/>
</dbReference>
<dbReference type="Proteomes" id="UP000008021">
    <property type="component" value="Chromosome 2"/>
</dbReference>
<keyword evidence="3" id="KW-1185">Reference proteome</keyword>